<proteinExistence type="predicted"/>
<reference evidence="2" key="1">
    <citation type="journal article" date="2014" name="Science">
        <title>The coffee genome provides insight into the convergent evolution of caffeine biosynthesis.</title>
        <authorList>
            <person name="Denoeud F."/>
            <person name="Carretero-Paulet L."/>
            <person name="Dereeper A."/>
            <person name="Droc G."/>
            <person name="Guyot R."/>
            <person name="Pietrella M."/>
            <person name="Zheng C."/>
            <person name="Alberti A."/>
            <person name="Anthony F."/>
            <person name="Aprea G."/>
            <person name="Aury J.M."/>
            <person name="Bento P."/>
            <person name="Bernard M."/>
            <person name="Bocs S."/>
            <person name="Campa C."/>
            <person name="Cenci A."/>
            <person name="Combes M.C."/>
            <person name="Crouzillat D."/>
            <person name="Da Silva C."/>
            <person name="Daddiego L."/>
            <person name="De Bellis F."/>
            <person name="Dussert S."/>
            <person name="Garsmeur O."/>
            <person name="Gayraud T."/>
            <person name="Guignon V."/>
            <person name="Jahn K."/>
            <person name="Jamilloux V."/>
            <person name="Joet T."/>
            <person name="Labadie K."/>
            <person name="Lan T."/>
            <person name="Leclercq J."/>
            <person name="Lepelley M."/>
            <person name="Leroy T."/>
            <person name="Li L.T."/>
            <person name="Librado P."/>
            <person name="Lopez L."/>
            <person name="Munoz A."/>
            <person name="Noel B."/>
            <person name="Pallavicini A."/>
            <person name="Perrotta G."/>
            <person name="Poncet V."/>
            <person name="Pot D."/>
            <person name="Priyono X."/>
            <person name="Rigoreau M."/>
            <person name="Rouard M."/>
            <person name="Rozas J."/>
            <person name="Tranchant-Dubreuil C."/>
            <person name="VanBuren R."/>
            <person name="Zhang Q."/>
            <person name="Andrade A.C."/>
            <person name="Argout X."/>
            <person name="Bertrand B."/>
            <person name="de Kochko A."/>
            <person name="Graziosi G."/>
            <person name="Henry R.J."/>
            <person name="Jayarama X."/>
            <person name="Ming R."/>
            <person name="Nagai C."/>
            <person name="Rounsley S."/>
            <person name="Sankoff D."/>
            <person name="Giuliano G."/>
            <person name="Albert V.A."/>
            <person name="Wincker P."/>
            <person name="Lashermes P."/>
        </authorList>
    </citation>
    <scope>NUCLEOTIDE SEQUENCE [LARGE SCALE GENOMIC DNA]</scope>
    <source>
        <strain evidence="2">cv. DH200-94</strain>
    </source>
</reference>
<sequence>MIYVCILCTELLRRCLNMIQLREYIPKLRFN</sequence>
<protein>
    <submittedName>
        <fullName evidence="1">DH200=94 genomic scaffold, scaffold_228</fullName>
    </submittedName>
</protein>
<gene>
    <name evidence="1" type="ORF">GSCOC_T00010852001</name>
</gene>
<evidence type="ECO:0000313" key="1">
    <source>
        <dbReference type="EMBL" id="CDP18346.1"/>
    </source>
</evidence>
<dbReference type="Gramene" id="CDP18346">
    <property type="protein sequence ID" value="CDP18346"/>
    <property type="gene ID" value="GSCOC_T00010852001"/>
</dbReference>
<dbReference type="EMBL" id="HG739312">
    <property type="protein sequence ID" value="CDP18346.1"/>
    <property type="molecule type" value="Genomic_DNA"/>
</dbReference>
<name>A0A068VC82_COFCA</name>
<organism evidence="1 2">
    <name type="scientific">Coffea canephora</name>
    <name type="common">Robusta coffee</name>
    <dbReference type="NCBI Taxonomy" id="49390"/>
    <lineage>
        <taxon>Eukaryota</taxon>
        <taxon>Viridiplantae</taxon>
        <taxon>Streptophyta</taxon>
        <taxon>Embryophyta</taxon>
        <taxon>Tracheophyta</taxon>
        <taxon>Spermatophyta</taxon>
        <taxon>Magnoliopsida</taxon>
        <taxon>eudicotyledons</taxon>
        <taxon>Gunneridae</taxon>
        <taxon>Pentapetalae</taxon>
        <taxon>asterids</taxon>
        <taxon>lamiids</taxon>
        <taxon>Gentianales</taxon>
        <taxon>Rubiaceae</taxon>
        <taxon>Ixoroideae</taxon>
        <taxon>Gardenieae complex</taxon>
        <taxon>Bertiereae - Coffeeae clade</taxon>
        <taxon>Coffeeae</taxon>
        <taxon>Coffea</taxon>
    </lineage>
</organism>
<evidence type="ECO:0000313" key="2">
    <source>
        <dbReference type="Proteomes" id="UP000295252"/>
    </source>
</evidence>
<dbReference type="Proteomes" id="UP000295252">
    <property type="component" value="Unassembled WGS sequence"/>
</dbReference>
<accession>A0A068VC82</accession>
<keyword evidence="2" id="KW-1185">Reference proteome</keyword>
<dbReference type="InParanoid" id="A0A068VC82"/>
<dbReference type="AlphaFoldDB" id="A0A068VC82"/>